<keyword evidence="9" id="KW-1185">Reference proteome</keyword>
<feature type="transmembrane region" description="Helical" evidence="6">
    <location>
        <begin position="120"/>
        <end position="141"/>
    </location>
</feature>
<evidence type="ECO:0000256" key="2">
    <source>
        <dbReference type="ARBA" id="ARBA00022475"/>
    </source>
</evidence>
<accession>A0A838BC59</accession>
<dbReference type="GO" id="GO:0005886">
    <property type="term" value="C:plasma membrane"/>
    <property type="evidence" value="ECO:0007669"/>
    <property type="project" value="UniProtKB-SubCell"/>
</dbReference>
<gene>
    <name evidence="8" type="ORF">H0241_26965</name>
</gene>
<comment type="caution">
    <text evidence="8">The sequence shown here is derived from an EMBL/GenBank/DDBJ whole genome shotgun (WGS) entry which is preliminary data.</text>
</comment>
<dbReference type="PRINTS" id="PR01035">
    <property type="entry name" value="TCRTETA"/>
</dbReference>
<comment type="subcellular location">
    <subcellularLocation>
        <location evidence="1">Cell membrane</location>
        <topology evidence="1">Multi-pass membrane protein</topology>
    </subcellularLocation>
</comment>
<dbReference type="Gene3D" id="1.20.1250.20">
    <property type="entry name" value="MFS general substrate transporter like domains"/>
    <property type="match status" value="1"/>
</dbReference>
<keyword evidence="4 6" id="KW-1133">Transmembrane helix</keyword>
<organism evidence="8 9">
    <name type="scientific">Mesorhizobium neociceri</name>
    <dbReference type="NCBI Taxonomy" id="1307853"/>
    <lineage>
        <taxon>Bacteria</taxon>
        <taxon>Pseudomonadati</taxon>
        <taxon>Pseudomonadota</taxon>
        <taxon>Alphaproteobacteria</taxon>
        <taxon>Hyphomicrobiales</taxon>
        <taxon>Phyllobacteriaceae</taxon>
        <taxon>Mesorhizobium</taxon>
    </lineage>
</organism>
<feature type="transmembrane region" description="Helical" evidence="6">
    <location>
        <begin position="68"/>
        <end position="87"/>
    </location>
</feature>
<dbReference type="PROSITE" id="PS50850">
    <property type="entry name" value="MFS"/>
    <property type="match status" value="1"/>
</dbReference>
<dbReference type="CDD" id="cd17324">
    <property type="entry name" value="MFS_NepI_like"/>
    <property type="match status" value="1"/>
</dbReference>
<evidence type="ECO:0000256" key="6">
    <source>
        <dbReference type="SAM" id="Phobius"/>
    </source>
</evidence>
<keyword evidence="5 6" id="KW-0472">Membrane</keyword>
<feature type="transmembrane region" description="Helical" evidence="6">
    <location>
        <begin position="288"/>
        <end position="311"/>
    </location>
</feature>
<evidence type="ECO:0000256" key="4">
    <source>
        <dbReference type="ARBA" id="ARBA00022989"/>
    </source>
</evidence>
<protein>
    <submittedName>
        <fullName evidence="8">MFS transporter</fullName>
    </submittedName>
</protein>
<keyword evidence="3 6" id="KW-0812">Transmembrane</keyword>
<proteinExistence type="predicted"/>
<feature type="transmembrane region" description="Helical" evidence="6">
    <location>
        <begin position="379"/>
        <end position="400"/>
    </location>
</feature>
<evidence type="ECO:0000313" key="9">
    <source>
        <dbReference type="Proteomes" id="UP000558284"/>
    </source>
</evidence>
<dbReference type="RefSeq" id="WP_027038435.1">
    <property type="nucleotide sequence ID" value="NZ_JACDTY010000017.1"/>
</dbReference>
<dbReference type="InterPro" id="IPR011701">
    <property type="entry name" value="MFS"/>
</dbReference>
<reference evidence="8 9" key="1">
    <citation type="submission" date="2020-07" db="EMBL/GenBank/DDBJ databases">
        <title>Definition of the novel symbiovar canariense within Mesorhizobium novociceri, a new species of genus Mesorhizobium nodulating Cicer canariense in the Caldera de Taburiente National Park (La Palma, Canary Islands).</title>
        <authorList>
            <person name="Leon-Barrios M."/>
            <person name="Perez-Yepez J."/>
            <person name="Flores-Felix J.D."/>
            <person name="Ramirez-Baena M.H."/>
            <person name="Pulido-Suarez L."/>
            <person name="Igual J.M."/>
            <person name="Velazquez E."/>
            <person name="Peix A."/>
        </authorList>
    </citation>
    <scope>NUCLEOTIDE SEQUENCE [LARGE SCALE GENOMIC DNA]</scope>
    <source>
        <strain evidence="8 9">CCANP35</strain>
    </source>
</reference>
<dbReference type="AlphaFoldDB" id="A0A838BC59"/>
<feature type="transmembrane region" description="Helical" evidence="6">
    <location>
        <begin position="261"/>
        <end position="281"/>
    </location>
</feature>
<evidence type="ECO:0000256" key="3">
    <source>
        <dbReference type="ARBA" id="ARBA00022692"/>
    </source>
</evidence>
<feature type="transmembrane region" description="Helical" evidence="6">
    <location>
        <begin position="317"/>
        <end position="340"/>
    </location>
</feature>
<dbReference type="EMBL" id="JACDTY010000017">
    <property type="protein sequence ID" value="MBA1143863.1"/>
    <property type="molecule type" value="Genomic_DNA"/>
</dbReference>
<dbReference type="SUPFAM" id="SSF103473">
    <property type="entry name" value="MFS general substrate transporter"/>
    <property type="match status" value="1"/>
</dbReference>
<evidence type="ECO:0000313" key="8">
    <source>
        <dbReference type="EMBL" id="MBA1143863.1"/>
    </source>
</evidence>
<feature type="transmembrane region" description="Helical" evidence="6">
    <location>
        <begin position="185"/>
        <end position="207"/>
    </location>
</feature>
<dbReference type="InterPro" id="IPR050189">
    <property type="entry name" value="MFS_Efflux_Transporters"/>
</dbReference>
<dbReference type="InterPro" id="IPR001958">
    <property type="entry name" value="Tet-R_TetA/multi-R_MdtG-like"/>
</dbReference>
<dbReference type="InterPro" id="IPR020846">
    <property type="entry name" value="MFS_dom"/>
</dbReference>
<name>A0A838BC59_9HYPH</name>
<feature type="domain" description="Major facilitator superfamily (MFS) profile" evidence="7">
    <location>
        <begin position="29"/>
        <end position="404"/>
    </location>
</feature>
<dbReference type="Proteomes" id="UP000558284">
    <property type="component" value="Unassembled WGS sequence"/>
</dbReference>
<dbReference type="PANTHER" id="PTHR43124">
    <property type="entry name" value="PURINE EFFLUX PUMP PBUE"/>
    <property type="match status" value="1"/>
</dbReference>
<feature type="transmembrane region" description="Helical" evidence="6">
    <location>
        <begin position="153"/>
        <end position="173"/>
    </location>
</feature>
<dbReference type="Pfam" id="PF07690">
    <property type="entry name" value="MFS_1"/>
    <property type="match status" value="1"/>
</dbReference>
<feature type="transmembrane region" description="Helical" evidence="6">
    <location>
        <begin position="228"/>
        <end position="249"/>
    </location>
</feature>
<dbReference type="InterPro" id="IPR036259">
    <property type="entry name" value="MFS_trans_sf"/>
</dbReference>
<evidence type="ECO:0000256" key="1">
    <source>
        <dbReference type="ARBA" id="ARBA00004651"/>
    </source>
</evidence>
<feature type="transmembrane region" description="Helical" evidence="6">
    <location>
        <begin position="26"/>
        <end position="48"/>
    </location>
</feature>
<evidence type="ECO:0000259" key="7">
    <source>
        <dbReference type="PROSITE" id="PS50850"/>
    </source>
</evidence>
<evidence type="ECO:0000256" key="5">
    <source>
        <dbReference type="ARBA" id="ARBA00023136"/>
    </source>
</evidence>
<sequence length="408" mass="42287">MTDSATGFMGAVLHEPERPDQRSDPAWGAVVSLALGTFGLVAAEFLPASVLTPLAHDLGVTEGAAGQTMTATAIAAAISAPTMAIITKRLDRRIILWAMMLLQILSNVLAEFAWSLSVFLTARVGLGIALGGFWSISASLARRLVPNHLLPRAMSIILTGGSVAVICAPPIGAYVGDIWGWRADFMIAAVVNAITLLVQVATLPTLPPVEMAGLRNLLYFAKKPMIKGALLAVLLVGSGHYASFTYIRAFLEKIPALDIETISLVLFAAGIGGFFGNLAAAFGVKHSLAAVVAVPPLLMGTAAVSLLMVGASASASAMAVAVWGFAYGAVPVGIQTWMVLRAIPEQAESAGVLMTAAFQVAIAVGAILGGLLVNNVDLASVFTYSAIATFLAALTIFLLVTKRATYIA</sequence>
<dbReference type="GO" id="GO:0022857">
    <property type="term" value="F:transmembrane transporter activity"/>
    <property type="evidence" value="ECO:0007669"/>
    <property type="project" value="InterPro"/>
</dbReference>
<keyword evidence="2" id="KW-1003">Cell membrane</keyword>
<feature type="transmembrane region" description="Helical" evidence="6">
    <location>
        <begin position="94"/>
        <end position="114"/>
    </location>
</feature>
<dbReference type="PANTHER" id="PTHR43124:SF5">
    <property type="entry name" value="PURINE RIBONUCLEOSIDE EFFLUX PUMP NEPI"/>
    <property type="match status" value="1"/>
</dbReference>
<feature type="transmembrane region" description="Helical" evidence="6">
    <location>
        <begin position="352"/>
        <end position="373"/>
    </location>
</feature>